<feature type="transmembrane region" description="Helical" evidence="1">
    <location>
        <begin position="178"/>
        <end position="195"/>
    </location>
</feature>
<feature type="transmembrane region" description="Helical" evidence="1">
    <location>
        <begin position="133"/>
        <end position="158"/>
    </location>
</feature>
<reference evidence="2" key="3">
    <citation type="journal article" date="2023" name="Int. J. Syst. Evol. Microbiol.">
        <title>Sellimonas catena sp. nov., isolated from human faeces.</title>
        <authorList>
            <person name="Hisatomi A."/>
            <person name="Ohkuma M."/>
            <person name="Sakamoto M."/>
        </authorList>
    </citation>
    <scope>NUCLEOTIDE SEQUENCE</scope>
    <source>
        <strain evidence="2">18CBH55</strain>
    </source>
</reference>
<keyword evidence="1" id="KW-0812">Transmembrane</keyword>
<feature type="transmembrane region" description="Helical" evidence="1">
    <location>
        <begin position="202"/>
        <end position="219"/>
    </location>
</feature>
<keyword evidence="1" id="KW-0472">Membrane</keyword>
<dbReference type="EMBL" id="BSCH01000004">
    <property type="protein sequence ID" value="GLG89463.1"/>
    <property type="molecule type" value="Genomic_DNA"/>
</dbReference>
<keyword evidence="1" id="KW-1133">Transmembrane helix</keyword>
<feature type="transmembrane region" description="Helical" evidence="1">
    <location>
        <begin position="253"/>
        <end position="276"/>
    </location>
</feature>
<reference evidence="2" key="2">
    <citation type="submission" date="2022-11" db="EMBL/GenBank/DDBJ databases">
        <title>Draft genome sequence of Sellimonas catena strain 18CBH55.</title>
        <authorList>
            <person name="Hisatomi A."/>
            <person name="Ohkuma M."/>
            <person name="Sakamoto M."/>
        </authorList>
    </citation>
    <scope>NUCLEOTIDE SEQUENCE</scope>
    <source>
        <strain evidence="2">18CBH55</strain>
    </source>
</reference>
<dbReference type="RefSeq" id="WP_191426468.1">
    <property type="nucleotide sequence ID" value="NZ_BSCH01000004.1"/>
</dbReference>
<protein>
    <submittedName>
        <fullName evidence="2">Uncharacterized protein</fullName>
    </submittedName>
</protein>
<dbReference type="Proteomes" id="UP001145094">
    <property type="component" value="Unassembled WGS sequence"/>
</dbReference>
<proteinExistence type="predicted"/>
<accession>A0A9W6C8P2</accession>
<evidence type="ECO:0000313" key="3">
    <source>
        <dbReference type="Proteomes" id="UP001145094"/>
    </source>
</evidence>
<reference evidence="2" key="1">
    <citation type="submission" date="2022-11" db="EMBL/GenBank/DDBJ databases">
        <title>Draft genome sequence of Sellimonas catena strain 18CBH55.</title>
        <authorList>
            <person name="Atsushi H."/>
            <person name="Moriya O."/>
            <person name="Mitsuo S."/>
        </authorList>
    </citation>
    <scope>NUCLEOTIDE SEQUENCE</scope>
    <source>
        <strain evidence="2">18CBH55</strain>
    </source>
</reference>
<dbReference type="PANTHER" id="PTHR37305:SF1">
    <property type="entry name" value="MEMBRANE PROTEIN"/>
    <property type="match status" value="1"/>
</dbReference>
<organism evidence="2 3">
    <name type="scientific">Sellimonas catena</name>
    <dbReference type="NCBI Taxonomy" id="2994035"/>
    <lineage>
        <taxon>Bacteria</taxon>
        <taxon>Bacillati</taxon>
        <taxon>Bacillota</taxon>
        <taxon>Clostridia</taxon>
        <taxon>Lachnospirales</taxon>
        <taxon>Lachnospiraceae</taxon>
        <taxon>Sellimonas</taxon>
    </lineage>
</organism>
<evidence type="ECO:0000256" key="1">
    <source>
        <dbReference type="SAM" id="Phobius"/>
    </source>
</evidence>
<dbReference type="PANTHER" id="PTHR37305">
    <property type="entry name" value="INTEGRAL MEMBRANE PROTEIN-RELATED"/>
    <property type="match status" value="1"/>
</dbReference>
<feature type="transmembrane region" description="Helical" evidence="1">
    <location>
        <begin position="94"/>
        <end position="113"/>
    </location>
</feature>
<gene>
    <name evidence="2" type="ORF">Selli2_08900</name>
</gene>
<sequence length="282" mass="31478">MLNIIKMDFYRMLKSKSQYILWILLTVMLVLTTASMRKEYKDPQASANNWETMQEGVEDTAENLGMYVTVPTEPGQKATLYDMFYANTQGKVEAIFIVIFAVLFATADIRSGYIKNIGGQCRRRSDLVISKAVILFLYTVLTFVLTLAVQALCNAVFYGYLEIGPVSEFLGYIGTQLLLHYALALIVMGISILILNNIISMTLAIMLCMNMTVLLWGMVGRGLQSVFDRTVDVLSYTVTGSISILQLHGDPDLLIKAALVAIVYGTVFTVVSAIVFQRRDIR</sequence>
<name>A0A9W6C8P2_9FIRM</name>
<dbReference type="AlphaFoldDB" id="A0A9W6C8P2"/>
<evidence type="ECO:0000313" key="2">
    <source>
        <dbReference type="EMBL" id="GLG89463.1"/>
    </source>
</evidence>
<comment type="caution">
    <text evidence="2">The sequence shown here is derived from an EMBL/GenBank/DDBJ whole genome shotgun (WGS) entry which is preliminary data.</text>
</comment>